<evidence type="ECO:0000256" key="5">
    <source>
        <dbReference type="ARBA" id="ARBA00023274"/>
    </source>
</evidence>
<dbReference type="PANTHER" id="PTHR47037">
    <property type="entry name" value="39S RIBOSOMAL PROTEIN L33, MITOCHONDRIAL"/>
    <property type="match status" value="1"/>
</dbReference>
<dbReference type="EMBL" id="JH668226">
    <property type="protein sequence ID" value="EIM22986.1"/>
    <property type="molecule type" value="Genomic_DNA"/>
</dbReference>
<keyword evidence="5" id="KW-0687">Ribonucleoprotein</keyword>
<name>I4YG94_WALMC</name>
<accession>I4YG94</accession>
<dbReference type="OrthoDB" id="275534at2759"/>
<evidence type="ECO:0000256" key="1">
    <source>
        <dbReference type="ARBA" id="ARBA00004173"/>
    </source>
</evidence>
<dbReference type="GO" id="GO:0005840">
    <property type="term" value="C:ribosome"/>
    <property type="evidence" value="ECO:0007669"/>
    <property type="project" value="UniProtKB-KW"/>
</dbReference>
<dbReference type="OMA" id="TCFNVKR"/>
<dbReference type="GO" id="GO:0003735">
    <property type="term" value="F:structural constituent of ribosome"/>
    <property type="evidence" value="ECO:0007669"/>
    <property type="project" value="InterPro"/>
</dbReference>
<dbReference type="SUPFAM" id="SSF57829">
    <property type="entry name" value="Zn-binding ribosomal proteins"/>
    <property type="match status" value="1"/>
</dbReference>
<dbReference type="InParanoid" id="I4YG94"/>
<dbReference type="HOGENOM" id="CLU_190949_1_2_1"/>
<evidence type="ECO:0000256" key="4">
    <source>
        <dbReference type="ARBA" id="ARBA00023128"/>
    </source>
</evidence>
<dbReference type="InterPro" id="IPR011332">
    <property type="entry name" value="Ribosomal_zn-bd"/>
</dbReference>
<protein>
    <recommendedName>
        <fullName evidence="6">Large ribosomal subunit protein bL33m</fullName>
    </recommendedName>
</protein>
<reference evidence="7 8" key="1">
    <citation type="journal article" date="2012" name="Fungal Genet. Biol.">
        <title>The genome of the xerotolerant mold Wallemia sebi reveals adaptations to osmotic stress and suggests cryptic sexual reproduction.</title>
        <authorList>
            <person name="Padamsee M."/>
            <person name="Kumar T.K.A."/>
            <person name="Riley R."/>
            <person name="Binder M."/>
            <person name="Boyd A."/>
            <person name="Calvo A.M."/>
            <person name="Furukawa K."/>
            <person name="Hesse C."/>
            <person name="Hohmann S."/>
            <person name="James T.Y."/>
            <person name="LaButti K."/>
            <person name="Lapidus A."/>
            <person name="Lindquist E."/>
            <person name="Lucas S."/>
            <person name="Miller K."/>
            <person name="Shantappa S."/>
            <person name="Grigoriev I.V."/>
            <person name="Hibbett D.S."/>
            <person name="McLaughlin D.J."/>
            <person name="Spatafora J.W."/>
            <person name="Aime M.C."/>
        </authorList>
    </citation>
    <scope>NUCLEOTIDE SEQUENCE [LARGE SCALE GENOMIC DNA]</scope>
    <source>
        <strain evidence="8">ATCC MYA-4683 / CBS 633.66</strain>
    </source>
</reference>
<dbReference type="InterPro" id="IPR001705">
    <property type="entry name" value="Ribosomal_bL33"/>
</dbReference>
<comment type="subcellular location">
    <subcellularLocation>
        <location evidence="1">Mitochondrion</location>
    </subcellularLocation>
</comment>
<evidence type="ECO:0000256" key="6">
    <source>
        <dbReference type="ARBA" id="ARBA00035275"/>
    </source>
</evidence>
<dbReference type="eggNOG" id="KOG3505">
    <property type="taxonomic scope" value="Eukaryota"/>
</dbReference>
<dbReference type="GO" id="GO:1990904">
    <property type="term" value="C:ribonucleoprotein complex"/>
    <property type="evidence" value="ECO:0007669"/>
    <property type="project" value="UniProtKB-KW"/>
</dbReference>
<evidence type="ECO:0000256" key="2">
    <source>
        <dbReference type="ARBA" id="ARBA00007596"/>
    </source>
</evidence>
<dbReference type="RefSeq" id="XP_006956846.1">
    <property type="nucleotide sequence ID" value="XM_006956784.1"/>
</dbReference>
<organism evidence="7 8">
    <name type="scientific">Wallemia mellicola (strain ATCC MYA-4683 / CBS 633.66)</name>
    <name type="common">Wallemia sebi (CBS 633.66)</name>
    <dbReference type="NCBI Taxonomy" id="671144"/>
    <lineage>
        <taxon>Eukaryota</taxon>
        <taxon>Fungi</taxon>
        <taxon>Dikarya</taxon>
        <taxon>Basidiomycota</taxon>
        <taxon>Wallemiomycotina</taxon>
        <taxon>Wallemiomycetes</taxon>
        <taxon>Wallemiales</taxon>
        <taxon>Wallemiaceae</taxon>
        <taxon>Wallemia</taxon>
    </lineage>
</organism>
<dbReference type="Pfam" id="PF00471">
    <property type="entry name" value="Ribosomal_L33"/>
    <property type="match status" value="1"/>
</dbReference>
<dbReference type="PANTHER" id="PTHR47037:SF1">
    <property type="entry name" value="LARGE RIBOSOMAL SUBUNIT PROTEIN BL33M"/>
    <property type="match status" value="1"/>
</dbReference>
<keyword evidence="8" id="KW-1185">Reference proteome</keyword>
<dbReference type="FunCoup" id="I4YG94">
    <property type="interactions" value="149"/>
</dbReference>
<evidence type="ECO:0000313" key="8">
    <source>
        <dbReference type="Proteomes" id="UP000005242"/>
    </source>
</evidence>
<dbReference type="Proteomes" id="UP000005242">
    <property type="component" value="Unassembled WGS sequence"/>
</dbReference>
<dbReference type="GO" id="GO:0006412">
    <property type="term" value="P:translation"/>
    <property type="evidence" value="ECO:0007669"/>
    <property type="project" value="InterPro"/>
</dbReference>
<dbReference type="InterPro" id="IPR052008">
    <property type="entry name" value="Mitoribosomal_protein_bL33"/>
</dbReference>
<feature type="non-terminal residue" evidence="7">
    <location>
        <position position="1"/>
    </location>
</feature>
<keyword evidence="3" id="KW-0689">Ribosomal protein</keyword>
<evidence type="ECO:0000313" key="7">
    <source>
        <dbReference type="EMBL" id="EIM22986.1"/>
    </source>
</evidence>
<dbReference type="KEGG" id="wse:WALSEDRAFT_15805"/>
<dbReference type="Gene3D" id="2.20.28.120">
    <property type="entry name" value="Ribosomal protein L33"/>
    <property type="match status" value="1"/>
</dbReference>
<dbReference type="AlphaFoldDB" id="I4YG94"/>
<evidence type="ECO:0000256" key="3">
    <source>
        <dbReference type="ARBA" id="ARBA00022980"/>
    </source>
</evidence>
<sequence length="53" mass="6277">AKIFYRTVLVRLISTAKTGFFYQCQRPRLSEKLSAMKYDPKVKQHVLFVEGKR</sequence>
<comment type="similarity">
    <text evidence="2">Belongs to the bacterial ribosomal protein bL33 family.</text>
</comment>
<dbReference type="GeneID" id="18470678"/>
<keyword evidence="4" id="KW-0496">Mitochondrion</keyword>
<dbReference type="GO" id="GO:0005739">
    <property type="term" value="C:mitochondrion"/>
    <property type="evidence" value="ECO:0007669"/>
    <property type="project" value="UniProtKB-SubCell"/>
</dbReference>
<dbReference type="NCBIfam" id="TIGR01023">
    <property type="entry name" value="rpmG_bact"/>
    <property type="match status" value="1"/>
</dbReference>
<dbReference type="STRING" id="671144.I4YG94"/>
<gene>
    <name evidence="7" type="ORF">WALSEDRAFT_15805</name>
</gene>
<proteinExistence type="inferred from homology"/>
<dbReference type="InterPro" id="IPR038584">
    <property type="entry name" value="Ribosomal_bL33_sf"/>
</dbReference>